<proteinExistence type="predicted"/>
<accession>A0A2X2JJB1</accession>
<name>A0A2X2JJB1_SPHMU</name>
<evidence type="ECO:0008006" key="3">
    <source>
        <dbReference type="Google" id="ProtNLM"/>
    </source>
</evidence>
<dbReference type="GeneID" id="97182361"/>
<dbReference type="SUPFAM" id="SSF51735">
    <property type="entry name" value="NAD(P)-binding Rossmann-fold domains"/>
    <property type="match status" value="1"/>
</dbReference>
<gene>
    <name evidence="1" type="ORF">NCTC11343_03846</name>
</gene>
<dbReference type="Proteomes" id="UP000251241">
    <property type="component" value="Unassembled WGS sequence"/>
</dbReference>
<reference evidence="1 2" key="1">
    <citation type="submission" date="2018-06" db="EMBL/GenBank/DDBJ databases">
        <authorList>
            <consortium name="Pathogen Informatics"/>
            <person name="Doyle S."/>
        </authorList>
    </citation>
    <scope>NUCLEOTIDE SEQUENCE [LARGE SCALE GENOMIC DNA]</scope>
    <source>
        <strain evidence="1 2">NCTC11343</strain>
    </source>
</reference>
<dbReference type="RefSeq" id="WP_112375528.1">
    <property type="nucleotide sequence ID" value="NZ_CP069793.1"/>
</dbReference>
<dbReference type="EMBL" id="UAUU01000011">
    <property type="protein sequence ID" value="SPZ91803.1"/>
    <property type="molecule type" value="Genomic_DNA"/>
</dbReference>
<sequence length="289" mass="34268">MKKVLISGLNTYLGRRASCYLQSKDFDVTGLVRNLSLFNKIVKEKVTAKLFELDLLRKGEAFENFQIAELNFGIYFTQVPSLDNDIQLQLELLGLRNFVEICRRAGNNRVIYVARLMDEHFLEPVRDLLENLRVQYTIVIKSSVIGKESVLNRIFAKLAKRQTIFYWNWVASLKFRPLPLLDVYRWLREMPWENNFISEVIYLGGNEEMTFRGLFYHFLKCTSEDQKREIGVNKFFAKLLLTRLNDINKEDIDEFRRVLYYEKNVDNSTWQRVQAFEFTPLKSYVCMDT</sequence>
<protein>
    <recommendedName>
        <fullName evidence="3">NAD(P)-dependent oxidoreductase</fullName>
    </recommendedName>
</protein>
<organism evidence="1 2">
    <name type="scientific">Sphingobacterium multivorum</name>
    <dbReference type="NCBI Taxonomy" id="28454"/>
    <lineage>
        <taxon>Bacteria</taxon>
        <taxon>Pseudomonadati</taxon>
        <taxon>Bacteroidota</taxon>
        <taxon>Sphingobacteriia</taxon>
        <taxon>Sphingobacteriales</taxon>
        <taxon>Sphingobacteriaceae</taxon>
        <taxon>Sphingobacterium</taxon>
    </lineage>
</organism>
<dbReference type="AlphaFoldDB" id="A0A2X2JJB1"/>
<evidence type="ECO:0000313" key="1">
    <source>
        <dbReference type="EMBL" id="SPZ91803.1"/>
    </source>
</evidence>
<evidence type="ECO:0000313" key="2">
    <source>
        <dbReference type="Proteomes" id="UP000251241"/>
    </source>
</evidence>
<dbReference type="InterPro" id="IPR036291">
    <property type="entry name" value="NAD(P)-bd_dom_sf"/>
</dbReference>
<dbReference type="Gene3D" id="3.40.50.720">
    <property type="entry name" value="NAD(P)-binding Rossmann-like Domain"/>
    <property type="match status" value="1"/>
</dbReference>